<dbReference type="InterPro" id="IPR016181">
    <property type="entry name" value="Acyl_CoA_acyltransferase"/>
</dbReference>
<evidence type="ECO:0000313" key="3">
    <source>
        <dbReference type="Proteomes" id="UP001408356"/>
    </source>
</evidence>
<dbReference type="Gene3D" id="3.40.630.30">
    <property type="match status" value="1"/>
</dbReference>
<evidence type="ECO:0000313" key="2">
    <source>
        <dbReference type="EMBL" id="KAK9413895.1"/>
    </source>
</evidence>
<dbReference type="InterPro" id="IPR051531">
    <property type="entry name" value="N-acetyltransferase"/>
</dbReference>
<dbReference type="InterPro" id="IPR000182">
    <property type="entry name" value="GNAT_dom"/>
</dbReference>
<name>A0ABR2UHI0_9PEZI</name>
<feature type="domain" description="N-acetyltransferase" evidence="1">
    <location>
        <begin position="152"/>
        <end position="221"/>
    </location>
</feature>
<organism evidence="2 3">
    <name type="scientific">Seiridium unicorne</name>
    <dbReference type="NCBI Taxonomy" id="138068"/>
    <lineage>
        <taxon>Eukaryota</taxon>
        <taxon>Fungi</taxon>
        <taxon>Dikarya</taxon>
        <taxon>Ascomycota</taxon>
        <taxon>Pezizomycotina</taxon>
        <taxon>Sordariomycetes</taxon>
        <taxon>Xylariomycetidae</taxon>
        <taxon>Amphisphaeriales</taxon>
        <taxon>Sporocadaceae</taxon>
        <taxon>Seiridium</taxon>
    </lineage>
</organism>
<comment type="caution">
    <text evidence="2">The sequence shown here is derived from an EMBL/GenBank/DDBJ whole genome shotgun (WGS) entry which is preliminary data.</text>
</comment>
<protein>
    <submittedName>
        <fullName evidence="2">GNAT domain-containing protein</fullName>
    </submittedName>
</protein>
<dbReference type="Pfam" id="PF13302">
    <property type="entry name" value="Acetyltransf_3"/>
    <property type="match status" value="1"/>
</dbReference>
<reference evidence="2 3" key="1">
    <citation type="journal article" date="2024" name="J. Plant Pathol.">
        <title>Sequence and assembly of the genome of Seiridium unicorne, isolate CBS 538.82, causal agent of cypress canker disease.</title>
        <authorList>
            <person name="Scali E."/>
            <person name="Rocca G.D."/>
            <person name="Danti R."/>
            <person name="Garbelotto M."/>
            <person name="Barberini S."/>
            <person name="Baroncelli R."/>
            <person name="Emiliani G."/>
        </authorList>
    </citation>
    <scope>NUCLEOTIDE SEQUENCE [LARGE SCALE GENOMIC DNA]</scope>
    <source>
        <strain evidence="2 3">BM-138-508</strain>
    </source>
</reference>
<keyword evidence="3" id="KW-1185">Reference proteome</keyword>
<dbReference type="EMBL" id="JARVKF010000433">
    <property type="protein sequence ID" value="KAK9413895.1"/>
    <property type="molecule type" value="Genomic_DNA"/>
</dbReference>
<accession>A0ABR2UHI0</accession>
<dbReference type="SUPFAM" id="SSF55729">
    <property type="entry name" value="Acyl-CoA N-acyltransferases (Nat)"/>
    <property type="match status" value="1"/>
</dbReference>
<gene>
    <name evidence="2" type="ORF">SUNI508_11591</name>
</gene>
<sequence length="250" mass="27079">MAATTKSYNHLPTHLPSPTHPLLLRTLEPEDNASLAAILSDPRNTDMESSEVARSEPMALSVATSVIARMRDSAAQPTVVLPSAGARGKVLGGPGRVNLALVYVGQEGTEEGDELRKKGGLMIGIGGYGSIKDLSPATGEPVPELKEGEEARKEDFLRVGDVGAMINPEYRGRGFAKEAVRLAMEWGFKSAADGGLQLDKITATTLKKNAAMVTVLDRFGWKGQDRTNKEGLEELEYEMGWEQWEAREKK</sequence>
<dbReference type="PANTHER" id="PTHR43792">
    <property type="entry name" value="GNAT FAMILY, PUTATIVE (AFU_ORTHOLOGUE AFUA_3G00765)-RELATED-RELATED"/>
    <property type="match status" value="1"/>
</dbReference>
<proteinExistence type="predicted"/>
<evidence type="ECO:0000259" key="1">
    <source>
        <dbReference type="Pfam" id="PF13302"/>
    </source>
</evidence>
<dbReference type="Proteomes" id="UP001408356">
    <property type="component" value="Unassembled WGS sequence"/>
</dbReference>